<gene>
    <name evidence="2" type="ORF">EF294_14560</name>
</gene>
<protein>
    <submittedName>
        <fullName evidence="2">Uncharacterized protein</fullName>
    </submittedName>
</protein>
<evidence type="ECO:0000256" key="1">
    <source>
        <dbReference type="SAM" id="Phobius"/>
    </source>
</evidence>
<dbReference type="EMBL" id="RKMH01000010">
    <property type="protein sequence ID" value="RPA59041.1"/>
    <property type="molecule type" value="Genomic_DNA"/>
</dbReference>
<dbReference type="AlphaFoldDB" id="A0A3N4GIP3"/>
<dbReference type="RefSeq" id="WP_123931276.1">
    <property type="nucleotide sequence ID" value="NZ_JBPSDP010000010.1"/>
</dbReference>
<feature type="transmembrane region" description="Helical" evidence="1">
    <location>
        <begin position="55"/>
        <end position="72"/>
    </location>
</feature>
<dbReference type="OrthoDB" id="3785744at2"/>
<sequence length="82" mass="8982">MIDLYILDVPENAGIVTLAHADASLSTSMVGPYYRIHTEESSLEFDRKATGCRHAVWYSAIAGLAGGTVVVLDKHMMRVETE</sequence>
<comment type="caution">
    <text evidence="2">The sequence shown here is derived from an EMBL/GenBank/DDBJ whole genome shotgun (WGS) entry which is preliminary data.</text>
</comment>
<organism evidence="2 3">
    <name type="scientific">Gordonia oryzae</name>
    <dbReference type="NCBI Taxonomy" id="2487349"/>
    <lineage>
        <taxon>Bacteria</taxon>
        <taxon>Bacillati</taxon>
        <taxon>Actinomycetota</taxon>
        <taxon>Actinomycetes</taxon>
        <taxon>Mycobacteriales</taxon>
        <taxon>Gordoniaceae</taxon>
        <taxon>Gordonia</taxon>
    </lineage>
</organism>
<keyword evidence="1" id="KW-0812">Transmembrane</keyword>
<evidence type="ECO:0000313" key="3">
    <source>
        <dbReference type="Proteomes" id="UP000267536"/>
    </source>
</evidence>
<evidence type="ECO:0000313" key="2">
    <source>
        <dbReference type="EMBL" id="RPA59041.1"/>
    </source>
</evidence>
<accession>A0A3N4GIP3</accession>
<name>A0A3N4GIP3_9ACTN</name>
<reference evidence="2 3" key="1">
    <citation type="submission" date="2018-11" db="EMBL/GenBank/DDBJ databases">
        <title>Draft genome sequence of Gordonia sp. RS15-1S isolated from rice stems.</title>
        <authorList>
            <person name="Muangham S."/>
        </authorList>
    </citation>
    <scope>NUCLEOTIDE SEQUENCE [LARGE SCALE GENOMIC DNA]</scope>
    <source>
        <strain evidence="2 3">RS15-1S</strain>
    </source>
</reference>
<keyword evidence="1" id="KW-1133">Transmembrane helix</keyword>
<keyword evidence="1" id="KW-0472">Membrane</keyword>
<proteinExistence type="predicted"/>
<keyword evidence="3" id="KW-1185">Reference proteome</keyword>
<dbReference type="Proteomes" id="UP000267536">
    <property type="component" value="Unassembled WGS sequence"/>
</dbReference>